<dbReference type="InterPro" id="IPR016163">
    <property type="entry name" value="Ald_DH_C"/>
</dbReference>
<reference evidence="5" key="1">
    <citation type="submission" date="2010-03" db="EMBL/GenBank/DDBJ databases">
        <title>Atlantic Lepeophtheirus salmonis ESTs and full-length cDNAs.</title>
        <authorList>
            <person name="Yasuike M."/>
            <person name="von Schalburg K."/>
            <person name="Cooper G."/>
            <person name="Leong J."/>
            <person name="Nilsen F."/>
            <person name="Jones S.R.M."/>
            <person name="Koop B.F."/>
        </authorList>
    </citation>
    <scope>NUCLEOTIDE SEQUENCE</scope>
    <source>
        <strain evidence="5">Atlantic form</strain>
        <tissue evidence="5">Mixed tissue</tissue>
    </source>
</reference>
<evidence type="ECO:0000256" key="2">
    <source>
        <dbReference type="ARBA" id="ARBA00023002"/>
    </source>
</evidence>
<dbReference type="InterPro" id="IPR015590">
    <property type="entry name" value="Aldehyde_DH_dom"/>
</dbReference>
<evidence type="ECO:0000256" key="3">
    <source>
        <dbReference type="ARBA" id="ARBA00023027"/>
    </source>
</evidence>
<protein>
    <submittedName>
        <fullName evidence="5">Aldehyde dehydrogenase family 7 member A1 homolog</fullName>
    </submittedName>
</protein>
<evidence type="ECO:0000259" key="4">
    <source>
        <dbReference type="Pfam" id="PF00171"/>
    </source>
</evidence>
<comment type="similarity">
    <text evidence="1">Belongs to the aldehyde dehydrogenase family.</text>
</comment>
<evidence type="ECO:0000313" key="5">
    <source>
        <dbReference type="EMBL" id="ADD38171.1"/>
    </source>
</evidence>
<dbReference type="InterPro" id="IPR016161">
    <property type="entry name" value="Ald_DH/histidinol_DH"/>
</dbReference>
<evidence type="ECO:0000256" key="1">
    <source>
        <dbReference type="ARBA" id="ARBA00009986"/>
    </source>
</evidence>
<keyword evidence="3" id="KW-0520">NAD</keyword>
<dbReference type="Gene3D" id="3.40.605.10">
    <property type="entry name" value="Aldehyde Dehydrogenase, Chain A, domain 1"/>
    <property type="match status" value="1"/>
</dbReference>
<organism evidence="5">
    <name type="scientific">Lepeophtheirus salmonis</name>
    <name type="common">Salmon louse</name>
    <name type="synonym">Caligus salmonis</name>
    <dbReference type="NCBI Taxonomy" id="72036"/>
    <lineage>
        <taxon>Eukaryota</taxon>
        <taxon>Metazoa</taxon>
        <taxon>Ecdysozoa</taxon>
        <taxon>Arthropoda</taxon>
        <taxon>Crustacea</taxon>
        <taxon>Multicrustacea</taxon>
        <taxon>Hexanauplia</taxon>
        <taxon>Copepoda</taxon>
        <taxon>Siphonostomatoida</taxon>
        <taxon>Caligidae</taxon>
        <taxon>Lepeophtheirus</taxon>
    </lineage>
</organism>
<feature type="domain" description="Aldehyde dehydrogenase" evidence="4">
    <location>
        <begin position="38"/>
        <end position="345"/>
    </location>
</feature>
<keyword evidence="2" id="KW-0560">Oxidoreductase</keyword>
<dbReference type="PANTHER" id="PTHR43521:SF1">
    <property type="entry name" value="ALPHA-AMINOADIPIC SEMIALDEHYDE DEHYDROGENASE"/>
    <property type="match status" value="1"/>
</dbReference>
<gene>
    <name evidence="5" type="primary">AL7A1</name>
</gene>
<proteinExistence type="evidence at transcript level"/>
<dbReference type="GO" id="GO:0004029">
    <property type="term" value="F:aldehyde dehydrogenase (NAD+) activity"/>
    <property type="evidence" value="ECO:0007669"/>
    <property type="project" value="InterPro"/>
</dbReference>
<dbReference type="Pfam" id="PF00171">
    <property type="entry name" value="Aldedh"/>
    <property type="match status" value="1"/>
</dbReference>
<sequence>MEKTCKNTTLFKDLDLSESDNLGVYDGKEFYANGNLKDCHSPHDNSVIGRAKEGTKEDYERMMKSAMSAKEVWGNMPAPERGEIVRQIGLELRKQKVNLGKLISLEMGKIFAEGCGEVQEAIDMCDYACGLSRSLRGQVLPSERPGHVLLEQWNPLGLIGVITAFNFPCAVLFWNTCISMICGNCTVWKGASSTSMVTMAITRLIHKVLSANNAPAGVFVSIVGAGRTIGNLFLDDERLKLVSFTGSTWIGRTVSERVHKRFGSTILELGGNNSVVVMDDADFELAMKAVVFGSVGTCGQRCTSTRRVFIHESLYERFKAKMIEIYKTVKIGDPLKKIPHGSITYQRGHQRIY</sequence>
<dbReference type="OrthoDB" id="310895at2759"/>
<name>D3PHY5_LEPSM</name>
<dbReference type="InterPro" id="IPR044638">
    <property type="entry name" value="ALDH7A1-like"/>
</dbReference>
<dbReference type="Gene3D" id="3.40.309.10">
    <property type="entry name" value="Aldehyde Dehydrogenase, Chain A, domain 2"/>
    <property type="match status" value="1"/>
</dbReference>
<dbReference type="AlphaFoldDB" id="D3PHY5"/>
<dbReference type="EMBL" id="BT121241">
    <property type="protein sequence ID" value="ADD38171.1"/>
    <property type="molecule type" value="mRNA"/>
</dbReference>
<accession>D3PHY5</accession>
<dbReference type="SUPFAM" id="SSF53720">
    <property type="entry name" value="ALDH-like"/>
    <property type="match status" value="1"/>
</dbReference>
<dbReference type="PANTHER" id="PTHR43521">
    <property type="entry name" value="ALPHA-AMINOADIPIC SEMIALDEHYDE DEHYDROGENASE"/>
    <property type="match status" value="1"/>
</dbReference>
<dbReference type="InterPro" id="IPR016162">
    <property type="entry name" value="Ald_DH_N"/>
</dbReference>